<evidence type="ECO:0000259" key="2">
    <source>
        <dbReference type="PROSITE" id="PS50011"/>
    </source>
</evidence>
<feature type="region of interest" description="Disordered" evidence="1">
    <location>
        <begin position="689"/>
        <end position="720"/>
    </location>
</feature>
<name>A0A9P7EXP3_9AGAM</name>
<reference evidence="3" key="1">
    <citation type="journal article" date="2020" name="New Phytol.">
        <title>Comparative genomics reveals dynamic genome evolution in host specialist ectomycorrhizal fungi.</title>
        <authorList>
            <person name="Lofgren L.A."/>
            <person name="Nguyen N.H."/>
            <person name="Vilgalys R."/>
            <person name="Ruytinx J."/>
            <person name="Liao H.L."/>
            <person name="Branco S."/>
            <person name="Kuo A."/>
            <person name="LaButti K."/>
            <person name="Lipzen A."/>
            <person name="Andreopoulos W."/>
            <person name="Pangilinan J."/>
            <person name="Riley R."/>
            <person name="Hundley H."/>
            <person name="Na H."/>
            <person name="Barry K."/>
            <person name="Grigoriev I.V."/>
            <person name="Stajich J.E."/>
            <person name="Kennedy P.G."/>
        </authorList>
    </citation>
    <scope>NUCLEOTIDE SEQUENCE</scope>
    <source>
        <strain evidence="3">FC423</strain>
    </source>
</reference>
<feature type="region of interest" description="Disordered" evidence="1">
    <location>
        <begin position="97"/>
        <end position="157"/>
    </location>
</feature>
<dbReference type="PANTHER" id="PTHR38248">
    <property type="entry name" value="FUNK1 6"/>
    <property type="match status" value="1"/>
</dbReference>
<dbReference type="PANTHER" id="PTHR38248:SF2">
    <property type="entry name" value="FUNK1 11"/>
    <property type="match status" value="1"/>
</dbReference>
<dbReference type="InterPro" id="IPR011009">
    <property type="entry name" value="Kinase-like_dom_sf"/>
</dbReference>
<dbReference type="GeneID" id="64704486"/>
<dbReference type="InterPro" id="IPR000719">
    <property type="entry name" value="Prot_kinase_dom"/>
</dbReference>
<dbReference type="OrthoDB" id="2636366at2759"/>
<evidence type="ECO:0000313" key="4">
    <source>
        <dbReference type="Proteomes" id="UP000823399"/>
    </source>
</evidence>
<evidence type="ECO:0000313" key="3">
    <source>
        <dbReference type="EMBL" id="KAG2094400.1"/>
    </source>
</evidence>
<comment type="caution">
    <text evidence="3">The sequence shown here is derived from an EMBL/GenBank/DDBJ whole genome shotgun (WGS) entry which is preliminary data.</text>
</comment>
<proteinExistence type="predicted"/>
<dbReference type="Proteomes" id="UP000823399">
    <property type="component" value="Unassembled WGS sequence"/>
</dbReference>
<dbReference type="GO" id="GO:0005524">
    <property type="term" value="F:ATP binding"/>
    <property type="evidence" value="ECO:0007669"/>
    <property type="project" value="InterPro"/>
</dbReference>
<feature type="compositionally biased region" description="Low complexity" evidence="1">
    <location>
        <begin position="123"/>
        <end position="136"/>
    </location>
</feature>
<protein>
    <recommendedName>
        <fullName evidence="2">Protein kinase domain-containing protein</fullName>
    </recommendedName>
</protein>
<gene>
    <name evidence="3" type="ORF">F5147DRAFT_779003</name>
</gene>
<dbReference type="InterPro" id="IPR040976">
    <property type="entry name" value="Pkinase_fungal"/>
</dbReference>
<dbReference type="InterPro" id="IPR008266">
    <property type="entry name" value="Tyr_kinase_AS"/>
</dbReference>
<keyword evidence="4" id="KW-1185">Reference proteome</keyword>
<dbReference type="GO" id="GO:0004672">
    <property type="term" value="F:protein kinase activity"/>
    <property type="evidence" value="ECO:0007669"/>
    <property type="project" value="InterPro"/>
</dbReference>
<dbReference type="Pfam" id="PF17667">
    <property type="entry name" value="Pkinase_fungal"/>
    <property type="match status" value="1"/>
</dbReference>
<organism evidence="3 4">
    <name type="scientific">Suillus discolor</name>
    <dbReference type="NCBI Taxonomy" id="1912936"/>
    <lineage>
        <taxon>Eukaryota</taxon>
        <taxon>Fungi</taxon>
        <taxon>Dikarya</taxon>
        <taxon>Basidiomycota</taxon>
        <taxon>Agaricomycotina</taxon>
        <taxon>Agaricomycetes</taxon>
        <taxon>Agaricomycetidae</taxon>
        <taxon>Boletales</taxon>
        <taxon>Suillineae</taxon>
        <taxon>Suillaceae</taxon>
        <taxon>Suillus</taxon>
    </lineage>
</organism>
<feature type="domain" description="Protein kinase" evidence="2">
    <location>
        <begin position="364"/>
        <end position="655"/>
    </location>
</feature>
<dbReference type="AlphaFoldDB" id="A0A9P7EXP3"/>
<dbReference type="Gene3D" id="1.10.510.10">
    <property type="entry name" value="Transferase(Phosphotransferase) domain 1"/>
    <property type="match status" value="1"/>
</dbReference>
<sequence>MTSTSTSGILSMVSSSSAFPIRRLQPCMDNLLDNDLVDNVLWEESDLPATTPSLNDNLIPKSSIRLSAIGGITYTTGVPILVGPKWQLDKNAIRHIPKQRQNQTQVLDDTDSDTEGFGTGNEDSSASAALDTSDQSWSTKEFDPNKSNRNPTPKRTPEQKWARLFNVVYIAMRMSYKETYPHRSPMYPFEPADIKRPHRQWSPEFCNVPIPDVTNNQKPDIVLIDRDVQPKSWAHVLTCVEITESDLGANHNIPLFKGVVTKGYLMMREQPWRRFVILFSLAANNLRAHYIDHSGLIVTRPITINGNPTRLVDMLNTMSLANSKAYGMDPTMHMCNESCQQSHCHVGDNGIGWIEDEKKQKLWIIAVLWRSQGLFSRGTICYRVRDRDGVEYALKDCWVDEAKKDHEEKVLELVRGIPNVVTLVAAWDVEYNGEPDSTLRIRHCHGKFSPGFRCKYHRHMLLTPCGEPLSTYSTKRELISAFRDFVVAHKEMVRKNVLHGDLSPNNFIIYEGQGYFIDFDHVQIITQGNTSVCSRGTGTMPYMSICLLRHLHLVSKQREKGLEMTMTEQTAADDLESLFYIFVEFMTTYDGPRVTIIYPKTEQWSDQLEDVGSRAVLYKSGLLLVVKHDKELMNRTTPYFAELKPLVQEWRLIFLRAVDETSESTVTHGDIEGVIVKWISHLVADEPPPVPQSSSLSPAHISGHPVPRRSTRKTFQVKRP</sequence>
<accession>A0A9P7EXP3</accession>
<dbReference type="SUPFAM" id="SSF56112">
    <property type="entry name" value="Protein kinase-like (PK-like)"/>
    <property type="match status" value="1"/>
</dbReference>
<dbReference type="PROSITE" id="PS50011">
    <property type="entry name" value="PROTEIN_KINASE_DOM"/>
    <property type="match status" value="1"/>
</dbReference>
<dbReference type="EMBL" id="JABBWM010000079">
    <property type="protein sequence ID" value="KAG2094400.1"/>
    <property type="molecule type" value="Genomic_DNA"/>
</dbReference>
<feature type="compositionally biased region" description="Basic residues" evidence="1">
    <location>
        <begin position="706"/>
        <end position="720"/>
    </location>
</feature>
<dbReference type="RefSeq" id="XP_041287520.1">
    <property type="nucleotide sequence ID" value="XM_041442227.1"/>
</dbReference>
<evidence type="ECO:0000256" key="1">
    <source>
        <dbReference type="SAM" id="MobiDB-lite"/>
    </source>
</evidence>
<dbReference type="PROSITE" id="PS00109">
    <property type="entry name" value="PROTEIN_KINASE_TYR"/>
    <property type="match status" value="1"/>
</dbReference>